<evidence type="ECO:0000256" key="6">
    <source>
        <dbReference type="RuleBase" id="RU362125"/>
    </source>
</evidence>
<dbReference type="Pfam" id="PF02770">
    <property type="entry name" value="Acyl-CoA_dh_M"/>
    <property type="match status" value="1"/>
</dbReference>
<dbReference type="Gene3D" id="1.20.140.10">
    <property type="entry name" value="Butyryl-CoA Dehydrogenase, subunit A, domain 3"/>
    <property type="match status" value="1"/>
</dbReference>
<dbReference type="InterPro" id="IPR046373">
    <property type="entry name" value="Acyl-CoA_Oxase/DH_mid-dom_sf"/>
</dbReference>
<dbReference type="InterPro" id="IPR037069">
    <property type="entry name" value="AcylCoA_DH/ox_N_sf"/>
</dbReference>
<proteinExistence type="inferred from homology"/>
<gene>
    <name evidence="11" type="ORF">K875_03864</name>
</gene>
<dbReference type="Gene3D" id="2.40.110.10">
    <property type="entry name" value="Butyryl-CoA Dehydrogenase, subunit A, domain 2"/>
    <property type="match status" value="1"/>
</dbReference>
<keyword evidence="12" id="KW-1185">Reference proteome</keyword>
<dbReference type="PANTHER" id="PTHR43292">
    <property type="entry name" value="ACYL-COA DEHYDROGENASE"/>
    <property type="match status" value="1"/>
</dbReference>
<evidence type="ECO:0008006" key="13">
    <source>
        <dbReference type="Google" id="ProtNLM"/>
    </source>
</evidence>
<feature type="domain" description="Acyl-CoA dehydrogenase/oxidase N-terminal" evidence="10">
    <location>
        <begin position="48"/>
        <end position="129"/>
    </location>
</feature>
<dbReference type="InterPro" id="IPR009075">
    <property type="entry name" value="AcylCo_DH/oxidase_C"/>
</dbReference>
<feature type="domain" description="Acyl-CoA dehydrogenase/oxidase C-terminal" evidence="8">
    <location>
        <begin position="243"/>
        <end position="399"/>
    </location>
</feature>
<feature type="compositionally biased region" description="Basic and acidic residues" evidence="7">
    <location>
        <begin position="403"/>
        <end position="419"/>
    </location>
</feature>
<comment type="cofactor">
    <cofactor evidence="1 6">
        <name>FAD</name>
        <dbReference type="ChEBI" id="CHEBI:57692"/>
    </cofactor>
</comment>
<keyword evidence="4 6" id="KW-0274">FAD</keyword>
<evidence type="ECO:0000256" key="3">
    <source>
        <dbReference type="ARBA" id="ARBA00022630"/>
    </source>
</evidence>
<evidence type="ECO:0000256" key="4">
    <source>
        <dbReference type="ARBA" id="ARBA00022827"/>
    </source>
</evidence>
<dbReference type="InterPro" id="IPR036250">
    <property type="entry name" value="AcylCo_DH-like_C"/>
</dbReference>
<protein>
    <recommendedName>
        <fullName evidence="13">Acyl-CoA dehydrogenase</fullName>
    </recommendedName>
</protein>
<comment type="similarity">
    <text evidence="2 6">Belongs to the acyl-CoA dehydrogenase family.</text>
</comment>
<organism evidence="11 12">
    <name type="scientific">Mycobacterium [tuberculosis] TKK-01-0051</name>
    <dbReference type="NCBI Taxonomy" id="1324261"/>
    <lineage>
        <taxon>Bacteria</taxon>
        <taxon>Bacillati</taxon>
        <taxon>Actinomycetota</taxon>
        <taxon>Actinomycetes</taxon>
        <taxon>Mycobacteriales</taxon>
        <taxon>Mycobacteriaceae</taxon>
        <taxon>Mycobacterium</taxon>
        <taxon>Mycobacterium avium complex (MAC)</taxon>
    </lineage>
</organism>
<sequence length="419" mass="45499">MTQLPITQDTPVDDAVAVVRQWIDAEVPAAWRSAAAEGPAALRAVRSPADYRRWYPEFARTGLVAPTWLPDHGGLGVHNDVARAIEGVLAPLRLARLNPLGLNNAAAALFSHGTEEQRRRFLPPIVRNEEKWCQLFSEPGAGSDLASLATKAVRDGSGDDADWVISGQKVWTTWADEADFAILLARTDPDQPKHKGITYFLLDMRQPGVEVRPLRQITGEAEFNEVFLDGARVPDAQRVGAVNDGWRVSASTLSSERQMVSGSGSGGMGRLGGSSADRLIALAKETGRWGDPVIRNKVMHLWAQEQVRGWTNERVRAALSAGQSPGAASSIGKVHQATLNQQIQDLMVDLLGTDAIAWPATDDPDLLPRDVHGMLRSLANGTEGGTTDINKNILGERVLGLPKEPDPWKGKPWKDIPRS</sequence>
<dbReference type="Pfam" id="PF02771">
    <property type="entry name" value="Acyl-CoA_dh_N"/>
    <property type="match status" value="1"/>
</dbReference>
<accession>A0A051TW94</accession>
<reference evidence="11 12" key="1">
    <citation type="submission" date="2014-04" db="EMBL/GenBank/DDBJ databases">
        <title>The Genome Sequence of Mycobacterium tuberculosis TKK-01-0051.</title>
        <authorList>
            <consortium name="The Broad Institute Genomics Platform"/>
            <consortium name="The Broad Institute Genome Sequencing Center for Infectious Disease"/>
            <person name="Earl A.M."/>
            <person name="Cohen K."/>
            <person name="Pym A."/>
            <person name="Bishai W."/>
            <person name="Maharaj K."/>
            <person name="Desjardins C."/>
            <person name="Abeel T."/>
            <person name="Young S."/>
            <person name="Zeng Q."/>
            <person name="Gargeya S."/>
            <person name="Abouelleil A."/>
            <person name="Alvarado L."/>
            <person name="Chapman S.B."/>
            <person name="Gainer-Dewar J."/>
            <person name="Goldberg J."/>
            <person name="Griggs A."/>
            <person name="Gujja S."/>
            <person name="Hansen M."/>
            <person name="Howarth C."/>
            <person name="Imamovic A."/>
            <person name="Larimer J."/>
            <person name="Murphy C."/>
            <person name="Naylor J."/>
            <person name="Pearson M."/>
            <person name="Poon T.W."/>
            <person name="Priest M."/>
            <person name="Roberts A."/>
            <person name="Saif S."/>
            <person name="Shea T."/>
            <person name="Sykes S."/>
            <person name="Wortman J."/>
            <person name="Nusbaum C."/>
            <person name="Birren B."/>
        </authorList>
    </citation>
    <scope>NUCLEOTIDE SEQUENCE [LARGE SCALE GENOMIC DNA]</scope>
    <source>
        <strain evidence="11 12">TKK-01-0051</strain>
    </source>
</reference>
<evidence type="ECO:0000256" key="5">
    <source>
        <dbReference type="ARBA" id="ARBA00023002"/>
    </source>
</evidence>
<dbReference type="InterPro" id="IPR009100">
    <property type="entry name" value="AcylCoA_DH/oxidase_NM_dom_sf"/>
</dbReference>
<evidence type="ECO:0000259" key="10">
    <source>
        <dbReference type="Pfam" id="PF02771"/>
    </source>
</evidence>
<keyword evidence="3 6" id="KW-0285">Flavoprotein</keyword>
<dbReference type="SUPFAM" id="SSF47203">
    <property type="entry name" value="Acyl-CoA dehydrogenase C-terminal domain-like"/>
    <property type="match status" value="1"/>
</dbReference>
<dbReference type="FunFam" id="2.40.110.10:FF:000011">
    <property type="entry name" value="Acyl-CoA dehydrogenase FadE34"/>
    <property type="match status" value="1"/>
</dbReference>
<dbReference type="GO" id="GO:0016627">
    <property type="term" value="F:oxidoreductase activity, acting on the CH-CH group of donors"/>
    <property type="evidence" value="ECO:0007669"/>
    <property type="project" value="InterPro"/>
</dbReference>
<dbReference type="Gene3D" id="1.10.540.10">
    <property type="entry name" value="Acyl-CoA dehydrogenase/oxidase, N-terminal domain"/>
    <property type="match status" value="1"/>
</dbReference>
<dbReference type="PATRIC" id="fig|1324261.3.peg.3907"/>
<evidence type="ECO:0000256" key="1">
    <source>
        <dbReference type="ARBA" id="ARBA00001974"/>
    </source>
</evidence>
<feature type="region of interest" description="Disordered" evidence="7">
    <location>
        <begin position="400"/>
        <end position="419"/>
    </location>
</feature>
<dbReference type="HOGENOM" id="CLU_018204_9_2_11"/>
<evidence type="ECO:0000259" key="9">
    <source>
        <dbReference type="Pfam" id="PF02770"/>
    </source>
</evidence>
<dbReference type="InterPro" id="IPR052161">
    <property type="entry name" value="Mycobact_Acyl-CoA_DH"/>
</dbReference>
<evidence type="ECO:0000313" key="11">
    <source>
        <dbReference type="EMBL" id="KBZ60913.1"/>
    </source>
</evidence>
<evidence type="ECO:0000313" key="12">
    <source>
        <dbReference type="Proteomes" id="UP000025947"/>
    </source>
</evidence>
<dbReference type="Proteomes" id="UP000025947">
    <property type="component" value="Unassembled WGS sequence"/>
</dbReference>
<evidence type="ECO:0000256" key="7">
    <source>
        <dbReference type="SAM" id="MobiDB-lite"/>
    </source>
</evidence>
<dbReference type="PANTHER" id="PTHR43292:SF4">
    <property type="entry name" value="ACYL-COA DEHYDROGENASE FADE34"/>
    <property type="match status" value="1"/>
</dbReference>
<evidence type="ECO:0000259" key="8">
    <source>
        <dbReference type="Pfam" id="PF00441"/>
    </source>
</evidence>
<dbReference type="GO" id="GO:0005886">
    <property type="term" value="C:plasma membrane"/>
    <property type="evidence" value="ECO:0007669"/>
    <property type="project" value="TreeGrafter"/>
</dbReference>
<name>A0A051TW94_9MYCO</name>
<dbReference type="InterPro" id="IPR006091">
    <property type="entry name" value="Acyl-CoA_Oxase/DH_mid-dom"/>
</dbReference>
<dbReference type="SUPFAM" id="SSF56645">
    <property type="entry name" value="Acyl-CoA dehydrogenase NM domain-like"/>
    <property type="match status" value="1"/>
</dbReference>
<feature type="domain" description="Acyl-CoA oxidase/dehydrogenase middle" evidence="9">
    <location>
        <begin position="133"/>
        <end position="221"/>
    </location>
</feature>
<dbReference type="InterPro" id="IPR013786">
    <property type="entry name" value="AcylCoA_DH/ox_N"/>
</dbReference>
<dbReference type="Pfam" id="PF00441">
    <property type="entry name" value="Acyl-CoA_dh_1"/>
    <property type="match status" value="1"/>
</dbReference>
<dbReference type="GO" id="GO:0050660">
    <property type="term" value="F:flavin adenine dinucleotide binding"/>
    <property type="evidence" value="ECO:0007669"/>
    <property type="project" value="InterPro"/>
</dbReference>
<keyword evidence="5 6" id="KW-0560">Oxidoreductase</keyword>
<dbReference type="RefSeq" id="WP_044486324.1">
    <property type="nucleotide sequence ID" value="NZ_KK328284.1"/>
</dbReference>
<dbReference type="EMBL" id="JLXW01000010">
    <property type="protein sequence ID" value="KBZ60913.1"/>
    <property type="molecule type" value="Genomic_DNA"/>
</dbReference>
<evidence type="ECO:0000256" key="2">
    <source>
        <dbReference type="ARBA" id="ARBA00009347"/>
    </source>
</evidence>
<comment type="caution">
    <text evidence="11">The sequence shown here is derived from an EMBL/GenBank/DDBJ whole genome shotgun (WGS) entry which is preliminary data.</text>
</comment>
<dbReference type="AlphaFoldDB" id="A0A051TW94"/>